<evidence type="ECO:0000313" key="8">
    <source>
        <dbReference type="Proteomes" id="UP000265848"/>
    </source>
</evidence>
<feature type="transmembrane region" description="Helical" evidence="6">
    <location>
        <begin position="33"/>
        <end position="51"/>
    </location>
</feature>
<dbReference type="EMBL" id="QWJJ01000013">
    <property type="protein sequence ID" value="RII37877.1"/>
    <property type="molecule type" value="Genomic_DNA"/>
</dbReference>
<keyword evidence="2" id="KW-1003">Cell membrane</keyword>
<dbReference type="Proteomes" id="UP000265848">
    <property type="component" value="Unassembled WGS sequence"/>
</dbReference>
<feature type="transmembrane region" description="Helical" evidence="6">
    <location>
        <begin position="84"/>
        <end position="102"/>
    </location>
</feature>
<feature type="transmembrane region" description="Helical" evidence="6">
    <location>
        <begin position="122"/>
        <end position="140"/>
    </location>
</feature>
<dbReference type="GO" id="GO:0015658">
    <property type="term" value="F:branched-chain amino acid transmembrane transporter activity"/>
    <property type="evidence" value="ECO:0007669"/>
    <property type="project" value="InterPro"/>
</dbReference>
<dbReference type="CDD" id="cd06581">
    <property type="entry name" value="TM_PBP1_LivM_like"/>
    <property type="match status" value="1"/>
</dbReference>
<gene>
    <name evidence="7" type="ORF">DL237_14465</name>
</gene>
<dbReference type="RefSeq" id="WP_119399800.1">
    <property type="nucleotide sequence ID" value="NZ_QWJJ01000013.1"/>
</dbReference>
<protein>
    <submittedName>
        <fullName evidence="7">Branched-chain amino acid ABC transporter permease</fullName>
    </submittedName>
</protein>
<organism evidence="7 8">
    <name type="scientific">Pseudooceanicola sediminis</name>
    <dbReference type="NCBI Taxonomy" id="2211117"/>
    <lineage>
        <taxon>Bacteria</taxon>
        <taxon>Pseudomonadati</taxon>
        <taxon>Pseudomonadota</taxon>
        <taxon>Alphaproteobacteria</taxon>
        <taxon>Rhodobacterales</taxon>
        <taxon>Paracoccaceae</taxon>
        <taxon>Pseudooceanicola</taxon>
    </lineage>
</organism>
<dbReference type="GO" id="GO:0005886">
    <property type="term" value="C:plasma membrane"/>
    <property type="evidence" value="ECO:0007669"/>
    <property type="project" value="UniProtKB-SubCell"/>
</dbReference>
<keyword evidence="5 6" id="KW-0472">Membrane</keyword>
<comment type="subcellular location">
    <subcellularLocation>
        <location evidence="1">Cell membrane</location>
        <topology evidence="1">Multi-pass membrane protein</topology>
    </subcellularLocation>
</comment>
<keyword evidence="8" id="KW-1185">Reference proteome</keyword>
<reference evidence="7 8" key="1">
    <citation type="submission" date="2018-08" db="EMBL/GenBank/DDBJ databases">
        <title>Pseudooceanicola sediminis CY03 in the family Rhodobacteracea.</title>
        <authorList>
            <person name="Zhang Y.-J."/>
        </authorList>
    </citation>
    <scope>NUCLEOTIDE SEQUENCE [LARGE SCALE GENOMIC DNA]</scope>
    <source>
        <strain evidence="7 8">CY03</strain>
    </source>
</reference>
<feature type="transmembrane region" description="Helical" evidence="6">
    <location>
        <begin position="6"/>
        <end position="26"/>
    </location>
</feature>
<feature type="transmembrane region" description="Helical" evidence="6">
    <location>
        <begin position="203"/>
        <end position="232"/>
    </location>
</feature>
<dbReference type="PANTHER" id="PTHR30482">
    <property type="entry name" value="HIGH-AFFINITY BRANCHED-CHAIN AMINO ACID TRANSPORT SYSTEM PERMEASE"/>
    <property type="match status" value="1"/>
</dbReference>
<evidence type="ECO:0000313" key="7">
    <source>
        <dbReference type="EMBL" id="RII37877.1"/>
    </source>
</evidence>
<evidence type="ECO:0000256" key="3">
    <source>
        <dbReference type="ARBA" id="ARBA00022692"/>
    </source>
</evidence>
<evidence type="ECO:0000256" key="1">
    <source>
        <dbReference type="ARBA" id="ARBA00004651"/>
    </source>
</evidence>
<feature type="transmembrane region" description="Helical" evidence="6">
    <location>
        <begin position="170"/>
        <end position="191"/>
    </location>
</feature>
<dbReference type="OrthoDB" id="9810505at2"/>
<evidence type="ECO:0000256" key="5">
    <source>
        <dbReference type="ARBA" id="ARBA00023136"/>
    </source>
</evidence>
<comment type="caution">
    <text evidence="7">The sequence shown here is derived from an EMBL/GenBank/DDBJ whole genome shotgun (WGS) entry which is preliminary data.</text>
</comment>
<name>A0A399IZK3_9RHOB</name>
<sequence length="311" mass="33148">MSGYWIGIITILAINIVFAYGIFLAVATGQLNLGGAGFQAIGAYSAAWLSAEMGMPLYVTIPASILVTGLIGFAFAFPILRLKGVYLVLGTFAFAEVVVGIIINSDALGGAMGLPVPDYIDWPVPVAGAVVAALICFYIMSTRLGLVVRAVHDDDVVSDLMGVDVRMVRVAMFALGAGLAGLSGGLYAHAYTYVEVQTFNSALSIYVLLYVLLGGAQTPWGPMVGAAFFTLVPELLRNLLPQMKVAVMSVFGVEGAVTPPDESWRFVLLGVVTVLMMVFRSEGLVTRQLVERLSHPFRRRSSNATQKEAEA</sequence>
<proteinExistence type="predicted"/>
<dbReference type="InterPro" id="IPR043428">
    <property type="entry name" value="LivM-like"/>
</dbReference>
<dbReference type="Pfam" id="PF02653">
    <property type="entry name" value="BPD_transp_2"/>
    <property type="match status" value="1"/>
</dbReference>
<evidence type="ECO:0000256" key="4">
    <source>
        <dbReference type="ARBA" id="ARBA00022989"/>
    </source>
</evidence>
<evidence type="ECO:0000256" key="6">
    <source>
        <dbReference type="SAM" id="Phobius"/>
    </source>
</evidence>
<accession>A0A399IZK3</accession>
<evidence type="ECO:0000256" key="2">
    <source>
        <dbReference type="ARBA" id="ARBA00022475"/>
    </source>
</evidence>
<dbReference type="AlphaFoldDB" id="A0A399IZK3"/>
<keyword evidence="4 6" id="KW-1133">Transmembrane helix</keyword>
<dbReference type="PANTHER" id="PTHR30482:SF20">
    <property type="entry name" value="HIGH-AFFINITY BRANCHED-CHAIN AMINO ACID TRANSPORT SYSTEM PERMEASE PROTEIN LIVM"/>
    <property type="match status" value="1"/>
</dbReference>
<feature type="transmembrane region" description="Helical" evidence="6">
    <location>
        <begin position="57"/>
        <end position="77"/>
    </location>
</feature>
<dbReference type="InterPro" id="IPR001851">
    <property type="entry name" value="ABC_transp_permease"/>
</dbReference>
<keyword evidence="3 6" id="KW-0812">Transmembrane</keyword>